<dbReference type="Proteomes" id="UP000288168">
    <property type="component" value="Unassembled WGS sequence"/>
</dbReference>
<dbReference type="InterPro" id="IPR002740">
    <property type="entry name" value="EVE_domain"/>
</dbReference>
<comment type="subcellular location">
    <subcellularLocation>
        <location evidence="1">Nucleus</location>
    </subcellularLocation>
</comment>
<evidence type="ECO:0000313" key="7">
    <source>
        <dbReference type="EMBL" id="RSL51271.1"/>
    </source>
</evidence>
<gene>
    <name evidence="7" type="ORF">CEP54_011488</name>
</gene>
<dbReference type="Gene3D" id="3.10.590.10">
    <property type="entry name" value="ph1033 like domains"/>
    <property type="match status" value="1"/>
</dbReference>
<evidence type="ECO:0000313" key="8">
    <source>
        <dbReference type="Proteomes" id="UP000288168"/>
    </source>
</evidence>
<dbReference type="InterPro" id="IPR047197">
    <property type="entry name" value="THYN1-like_EVE"/>
</dbReference>
<dbReference type="AlphaFoldDB" id="A0A428PDW5"/>
<dbReference type="CDD" id="cd21133">
    <property type="entry name" value="EVE"/>
    <property type="match status" value="1"/>
</dbReference>
<organism evidence="7 8">
    <name type="scientific">Fusarium duplospermum</name>
    <dbReference type="NCBI Taxonomy" id="1325734"/>
    <lineage>
        <taxon>Eukaryota</taxon>
        <taxon>Fungi</taxon>
        <taxon>Dikarya</taxon>
        <taxon>Ascomycota</taxon>
        <taxon>Pezizomycotina</taxon>
        <taxon>Sordariomycetes</taxon>
        <taxon>Hypocreomycetidae</taxon>
        <taxon>Hypocreales</taxon>
        <taxon>Nectriaceae</taxon>
        <taxon>Fusarium</taxon>
        <taxon>Fusarium solani species complex</taxon>
    </lineage>
</organism>
<name>A0A428PDW5_9HYPO</name>
<sequence>MPPRKRSAPSSGADDETVPKRRSLRQAASKGRQQPDEPTPREPTPTPPKTAVKVEKKQPKKPKAAPKSRTAAKPGALKPKKESQEEDAPKAKAKTSARAASEDSDVDSIPATNPEAPRHDGQWYWLMKAEPETRIVNGIDVKFSIDDLRDKDEPEGWDGIRNYAARNNMRNMNVGDLAFFYASNCKEPGIMGVMEIVKEFSEDKSARTPGAPYYDPKSTKEKPIWDLVHVEFRKKFAVPIHLKELRELGKPGGPLEAMQLIKQSRLSVTKVSAEEWNTLCELADEKAAEAGLEHQGPK</sequence>
<evidence type="ECO:0000256" key="5">
    <source>
        <dbReference type="SAM" id="MobiDB-lite"/>
    </source>
</evidence>
<dbReference type="Pfam" id="PF01878">
    <property type="entry name" value="EVE"/>
    <property type="match status" value="1"/>
</dbReference>
<keyword evidence="3" id="KW-0597">Phosphoprotein</keyword>
<accession>A0A428PDW5</accession>
<evidence type="ECO:0000259" key="6">
    <source>
        <dbReference type="Pfam" id="PF01878"/>
    </source>
</evidence>
<feature type="domain" description="EVE" evidence="6">
    <location>
        <begin position="124"/>
        <end position="282"/>
    </location>
</feature>
<dbReference type="SUPFAM" id="SSF88697">
    <property type="entry name" value="PUA domain-like"/>
    <property type="match status" value="1"/>
</dbReference>
<dbReference type="PANTHER" id="PTHR14087">
    <property type="entry name" value="THYMOCYTE NUCLEAR PROTEIN 1"/>
    <property type="match status" value="1"/>
</dbReference>
<dbReference type="GO" id="GO:0005634">
    <property type="term" value="C:nucleus"/>
    <property type="evidence" value="ECO:0007669"/>
    <property type="project" value="UniProtKB-SubCell"/>
</dbReference>
<dbReference type="FunFam" id="3.10.590.10:FF:000003">
    <property type="entry name" value="Thymocyte nuclear protein 1"/>
    <property type="match status" value="1"/>
</dbReference>
<feature type="compositionally biased region" description="Basic and acidic residues" evidence="5">
    <location>
        <begin position="79"/>
        <end position="90"/>
    </location>
</feature>
<evidence type="ECO:0000256" key="4">
    <source>
        <dbReference type="ARBA" id="ARBA00023242"/>
    </source>
</evidence>
<dbReference type="InterPro" id="IPR015947">
    <property type="entry name" value="PUA-like_sf"/>
</dbReference>
<dbReference type="STRING" id="1325734.A0A428PDW5"/>
<evidence type="ECO:0000256" key="3">
    <source>
        <dbReference type="ARBA" id="ARBA00022553"/>
    </source>
</evidence>
<dbReference type="EMBL" id="NKCI01000151">
    <property type="protein sequence ID" value="RSL51271.1"/>
    <property type="molecule type" value="Genomic_DNA"/>
</dbReference>
<dbReference type="PANTHER" id="PTHR14087:SF7">
    <property type="entry name" value="THYMOCYTE NUCLEAR PROTEIN 1"/>
    <property type="match status" value="1"/>
</dbReference>
<feature type="region of interest" description="Disordered" evidence="5">
    <location>
        <begin position="1"/>
        <end position="119"/>
    </location>
</feature>
<dbReference type="InterPro" id="IPR052181">
    <property type="entry name" value="5hmC_binding"/>
</dbReference>
<dbReference type="OrthoDB" id="41445at2759"/>
<keyword evidence="4" id="KW-0539">Nucleus</keyword>
<proteinExistence type="predicted"/>
<evidence type="ECO:0000256" key="1">
    <source>
        <dbReference type="ARBA" id="ARBA00004123"/>
    </source>
</evidence>
<protein>
    <recommendedName>
        <fullName evidence="2">Thymocyte nuclear protein 1</fullName>
    </recommendedName>
</protein>
<comment type="caution">
    <text evidence="7">The sequence shown here is derived from an EMBL/GenBank/DDBJ whole genome shotgun (WGS) entry which is preliminary data.</text>
</comment>
<keyword evidence="8" id="KW-1185">Reference proteome</keyword>
<evidence type="ECO:0000256" key="2">
    <source>
        <dbReference type="ARBA" id="ARBA00014654"/>
    </source>
</evidence>
<reference evidence="7 8" key="1">
    <citation type="submission" date="2017-06" db="EMBL/GenBank/DDBJ databases">
        <title>Comparative genomic analysis of Ambrosia Fusariam Clade fungi.</title>
        <authorList>
            <person name="Stajich J.E."/>
            <person name="Carrillo J."/>
            <person name="Kijimoto T."/>
            <person name="Eskalen A."/>
            <person name="O'Donnell K."/>
            <person name="Kasson M."/>
        </authorList>
    </citation>
    <scope>NUCLEOTIDE SEQUENCE [LARGE SCALE GENOMIC DNA]</scope>
    <source>
        <strain evidence="7 8">NRRL62584</strain>
    </source>
</reference>